<evidence type="ECO:0000256" key="1">
    <source>
        <dbReference type="SAM" id="MobiDB-lite"/>
    </source>
</evidence>
<dbReference type="Proteomes" id="UP000749559">
    <property type="component" value="Unassembled WGS sequence"/>
</dbReference>
<feature type="region of interest" description="Disordered" evidence="1">
    <location>
        <begin position="1"/>
        <end position="36"/>
    </location>
</feature>
<keyword evidence="3" id="KW-1185">Reference proteome</keyword>
<reference evidence="2" key="1">
    <citation type="submission" date="2022-03" db="EMBL/GenBank/DDBJ databases">
        <authorList>
            <person name="Martin C."/>
        </authorList>
    </citation>
    <scope>NUCLEOTIDE SEQUENCE</scope>
</reference>
<proteinExistence type="predicted"/>
<dbReference type="AlphaFoldDB" id="A0A8J1UTU2"/>
<accession>A0A8J1UTU2</accession>
<organism evidence="2 3">
    <name type="scientific">Owenia fusiformis</name>
    <name type="common">Polychaete worm</name>
    <dbReference type="NCBI Taxonomy" id="6347"/>
    <lineage>
        <taxon>Eukaryota</taxon>
        <taxon>Metazoa</taxon>
        <taxon>Spiralia</taxon>
        <taxon>Lophotrochozoa</taxon>
        <taxon>Annelida</taxon>
        <taxon>Polychaeta</taxon>
        <taxon>Sedentaria</taxon>
        <taxon>Canalipalpata</taxon>
        <taxon>Sabellida</taxon>
        <taxon>Oweniida</taxon>
        <taxon>Oweniidae</taxon>
        <taxon>Owenia</taxon>
    </lineage>
</organism>
<feature type="non-terminal residue" evidence="2">
    <location>
        <position position="108"/>
    </location>
</feature>
<feature type="compositionally biased region" description="Low complexity" evidence="1">
    <location>
        <begin position="21"/>
        <end position="33"/>
    </location>
</feature>
<dbReference type="EMBL" id="CAIIXF020000003">
    <property type="protein sequence ID" value="CAH1778854.1"/>
    <property type="molecule type" value="Genomic_DNA"/>
</dbReference>
<gene>
    <name evidence="2" type="ORF">OFUS_LOCUS5716</name>
</gene>
<feature type="non-terminal residue" evidence="2">
    <location>
        <position position="1"/>
    </location>
</feature>
<feature type="compositionally biased region" description="Basic and acidic residues" evidence="1">
    <location>
        <begin position="1"/>
        <end position="11"/>
    </location>
</feature>
<evidence type="ECO:0000313" key="2">
    <source>
        <dbReference type="EMBL" id="CAH1778854.1"/>
    </source>
</evidence>
<dbReference type="OrthoDB" id="6088320at2759"/>
<evidence type="ECO:0000313" key="3">
    <source>
        <dbReference type="Proteomes" id="UP000749559"/>
    </source>
</evidence>
<name>A0A8J1UTU2_OWEFU</name>
<protein>
    <submittedName>
        <fullName evidence="2">Uncharacterized protein</fullName>
    </submittedName>
</protein>
<comment type="caution">
    <text evidence="2">The sequence shown here is derived from an EMBL/GenBank/DDBJ whole genome shotgun (WGS) entry which is preliminary data.</text>
</comment>
<sequence length="108" mass="12060">LSSAGRLEKPGKIKTSNMAESKTTTVSSTRKSSQISKLDHESLNRYITKIEPLDGVDPYSIDRNKLIGLMSLSKKNLPDFSFGDIYQYLINTPSKLFNGQTLKAYKSL</sequence>